<comment type="caution">
    <text evidence="4">The sequence shown here is derived from an EMBL/GenBank/DDBJ whole genome shotgun (WGS) entry which is preliminary data.</text>
</comment>
<gene>
    <name evidence="4" type="ORF">GCM10008905_11120</name>
</gene>
<dbReference type="Gene3D" id="1.10.287.950">
    <property type="entry name" value="Methyl-accepting chemotaxis protein"/>
    <property type="match status" value="1"/>
</dbReference>
<accession>A0ABN1ITU8</accession>
<keyword evidence="5" id="KW-1185">Reference proteome</keyword>
<evidence type="ECO:0000313" key="5">
    <source>
        <dbReference type="Proteomes" id="UP001500339"/>
    </source>
</evidence>
<dbReference type="RefSeq" id="WP_343767566.1">
    <property type="nucleotide sequence ID" value="NZ_BAAACF010000001.1"/>
</dbReference>
<sequence length="272" mass="29960">MNPILQSLIDSAPYINKMRENGYMVGITDREKSLVFIPNKVIDIHMKPNQLLPNDDPMIHAMNTGKPFEVKVSKELYGVPFKAYYCPVRDENNNIIGGFALGRELEIEEKVLELSEALSQSIGQITSGLNHIAKGSQNQEEISEKMVETVEKATEKYEETDNIINFIKTVSNQTNLLSLNAQIEAARVGVAGKGFAVVANEMKKLGNSSGQAVSNIGNIITEIRKSNDTVNELVDQNSIIASEQAAAMEQILANIQELNTSIISLKKILAKL</sequence>
<dbReference type="PROSITE" id="PS50111">
    <property type="entry name" value="CHEMOTAXIS_TRANSDUC_2"/>
    <property type="match status" value="1"/>
</dbReference>
<dbReference type="SUPFAM" id="SSF58104">
    <property type="entry name" value="Methyl-accepting chemotaxis protein (MCP) signaling domain"/>
    <property type="match status" value="1"/>
</dbReference>
<evidence type="ECO:0000256" key="2">
    <source>
        <dbReference type="PROSITE-ProRule" id="PRU00284"/>
    </source>
</evidence>
<reference evidence="4 5" key="1">
    <citation type="journal article" date="2019" name="Int. J. Syst. Evol. Microbiol.">
        <title>The Global Catalogue of Microorganisms (GCM) 10K type strain sequencing project: providing services to taxonomists for standard genome sequencing and annotation.</title>
        <authorList>
            <consortium name="The Broad Institute Genomics Platform"/>
            <consortium name="The Broad Institute Genome Sequencing Center for Infectious Disease"/>
            <person name="Wu L."/>
            <person name="Ma J."/>
        </authorList>
    </citation>
    <scope>NUCLEOTIDE SEQUENCE [LARGE SCALE GENOMIC DNA]</scope>
    <source>
        <strain evidence="4 5">JCM 1405</strain>
    </source>
</reference>
<proteinExistence type="predicted"/>
<evidence type="ECO:0000256" key="1">
    <source>
        <dbReference type="ARBA" id="ARBA00023224"/>
    </source>
</evidence>
<dbReference type="Proteomes" id="UP001500339">
    <property type="component" value="Unassembled WGS sequence"/>
</dbReference>
<feature type="domain" description="Methyl-accepting transducer" evidence="3">
    <location>
        <begin position="106"/>
        <end position="272"/>
    </location>
</feature>
<evidence type="ECO:0000259" key="3">
    <source>
        <dbReference type="PROSITE" id="PS50111"/>
    </source>
</evidence>
<dbReference type="SUPFAM" id="SSF103190">
    <property type="entry name" value="Sensory domain-like"/>
    <property type="match status" value="1"/>
</dbReference>
<dbReference type="EMBL" id="BAAACF010000001">
    <property type="protein sequence ID" value="GAA0721102.1"/>
    <property type="molecule type" value="Genomic_DNA"/>
</dbReference>
<dbReference type="InterPro" id="IPR004089">
    <property type="entry name" value="MCPsignal_dom"/>
</dbReference>
<dbReference type="Pfam" id="PF00015">
    <property type="entry name" value="MCPsignal"/>
    <property type="match status" value="1"/>
</dbReference>
<evidence type="ECO:0000313" key="4">
    <source>
        <dbReference type="EMBL" id="GAA0721102.1"/>
    </source>
</evidence>
<protein>
    <submittedName>
        <fullName evidence="4">Methyl-accepting chemotaxis protein</fullName>
    </submittedName>
</protein>
<dbReference type="SMART" id="SM00283">
    <property type="entry name" value="MA"/>
    <property type="match status" value="1"/>
</dbReference>
<name>A0ABN1ITU8_9CLOT</name>
<organism evidence="4 5">
    <name type="scientific">Clostridium malenominatum</name>
    <dbReference type="NCBI Taxonomy" id="1539"/>
    <lineage>
        <taxon>Bacteria</taxon>
        <taxon>Bacillati</taxon>
        <taxon>Bacillota</taxon>
        <taxon>Clostridia</taxon>
        <taxon>Eubacteriales</taxon>
        <taxon>Clostridiaceae</taxon>
        <taxon>Clostridium</taxon>
    </lineage>
</organism>
<keyword evidence="1 2" id="KW-0807">Transducer</keyword>
<dbReference type="PANTHER" id="PTHR32089">
    <property type="entry name" value="METHYL-ACCEPTING CHEMOTAXIS PROTEIN MCPB"/>
    <property type="match status" value="1"/>
</dbReference>
<dbReference type="InterPro" id="IPR029151">
    <property type="entry name" value="Sensor-like_sf"/>
</dbReference>
<dbReference type="PANTHER" id="PTHR32089:SF112">
    <property type="entry name" value="LYSOZYME-LIKE PROTEIN-RELATED"/>
    <property type="match status" value="1"/>
</dbReference>